<keyword evidence="2" id="KW-1185">Reference proteome</keyword>
<proteinExistence type="predicted"/>
<dbReference type="Proteomes" id="UP000678374">
    <property type="component" value="Unassembled WGS sequence"/>
</dbReference>
<name>A0A940YQ09_9BURK</name>
<protein>
    <submittedName>
        <fullName evidence="1">Uncharacterized protein</fullName>
    </submittedName>
</protein>
<sequence>MNLILSCLVALSVGVAIGALWRRRAQVHAGPLSVAPSPSPGPAPESVAVPAPMAMDPPRLDTHLSLNVLNRLQMVRGDEVQVQVATESLSAYLSAVHLVELAEPGAVSVRAADAVAAHWRLTRWYHAGVTGAEVQCQIEQDTDVATAFRLMAAMREGLHKVRKKAVTAVRLNATPMADGKTWLLSMEVRGADGAVDEAESSHWRLPPG</sequence>
<dbReference type="RefSeq" id="WP_210803079.1">
    <property type="nucleotide sequence ID" value="NZ_JAGQDE010000014.1"/>
</dbReference>
<accession>A0A940YQ09</accession>
<dbReference type="AlphaFoldDB" id="A0A940YQ09"/>
<reference evidence="1" key="1">
    <citation type="submission" date="2021-04" db="EMBL/GenBank/DDBJ databases">
        <title>The genome sequence of Ideonella sp. 4Y11.</title>
        <authorList>
            <person name="Liu Y."/>
        </authorList>
    </citation>
    <scope>NUCLEOTIDE SEQUENCE</scope>
    <source>
        <strain evidence="1">4Y11</strain>
    </source>
</reference>
<organism evidence="1 2">
    <name type="scientific">Ideonella aquatica</name>
    <dbReference type="NCBI Taxonomy" id="2824119"/>
    <lineage>
        <taxon>Bacteria</taxon>
        <taxon>Pseudomonadati</taxon>
        <taxon>Pseudomonadota</taxon>
        <taxon>Betaproteobacteria</taxon>
        <taxon>Burkholderiales</taxon>
        <taxon>Sphaerotilaceae</taxon>
        <taxon>Ideonella</taxon>
    </lineage>
</organism>
<evidence type="ECO:0000313" key="2">
    <source>
        <dbReference type="Proteomes" id="UP000678374"/>
    </source>
</evidence>
<gene>
    <name evidence="1" type="ORF">KAK06_15740</name>
</gene>
<dbReference type="EMBL" id="JAGQDE010000014">
    <property type="protein sequence ID" value="MBQ0960406.1"/>
    <property type="molecule type" value="Genomic_DNA"/>
</dbReference>
<comment type="caution">
    <text evidence="1">The sequence shown here is derived from an EMBL/GenBank/DDBJ whole genome shotgun (WGS) entry which is preliminary data.</text>
</comment>
<evidence type="ECO:0000313" key="1">
    <source>
        <dbReference type="EMBL" id="MBQ0960406.1"/>
    </source>
</evidence>